<protein>
    <submittedName>
        <fullName evidence="1">Uncharacterized protein</fullName>
    </submittedName>
</protein>
<sequence length="365" mass="42099">MNRQDVTTATRAIDRQLSPLEAKTKAIVAKKHEFPEKIRPSIDEALRDNLEPAAFLSSVEKRLTELIWANWNVRGDIDESKGLNRDRDTEAQVETALRFFPRVLFTKHEDHVYPIWAQIATREDKCNIKAAFFVPLFAKLGIELGLFEKEKRGGLLSVKHSAPINVLESLSTGQPNRAYRDVKHLRLADETYLDVLHRLRLVGLFRKEDIARYHLIHRNLAYGYGFFEQQFRYLMDWDPTSFMSCRWGGCLPIHTATCAYYLYQSSGNEKKFRTIFDIGLRHFPKEMGGLFHLGSYDMTPWNRMDGGHREGLLEAVFSRHGNNVNLLLESLVYASSEEMVHLDAVFLLLQRILQIETSVVPCIEG</sequence>
<dbReference type="EMBL" id="CAACVS010000009">
    <property type="protein sequence ID" value="VEU33786.1"/>
    <property type="molecule type" value="Genomic_DNA"/>
</dbReference>
<organism evidence="1 2">
    <name type="scientific">Pseudo-nitzschia multistriata</name>
    <dbReference type="NCBI Taxonomy" id="183589"/>
    <lineage>
        <taxon>Eukaryota</taxon>
        <taxon>Sar</taxon>
        <taxon>Stramenopiles</taxon>
        <taxon>Ochrophyta</taxon>
        <taxon>Bacillariophyta</taxon>
        <taxon>Bacillariophyceae</taxon>
        <taxon>Bacillariophycidae</taxon>
        <taxon>Bacillariales</taxon>
        <taxon>Bacillariaceae</taxon>
        <taxon>Pseudo-nitzschia</taxon>
    </lineage>
</organism>
<proteinExistence type="predicted"/>
<gene>
    <name evidence="1" type="ORF">PSNMU_V1.4_AUG-EV-PASAV3_0004760</name>
</gene>
<reference evidence="1 2" key="1">
    <citation type="submission" date="2019-01" db="EMBL/GenBank/DDBJ databases">
        <authorList>
            <person name="Ferrante I. M."/>
        </authorList>
    </citation>
    <scope>NUCLEOTIDE SEQUENCE [LARGE SCALE GENOMIC DNA]</scope>
    <source>
        <strain evidence="1 2">B856</strain>
    </source>
</reference>
<accession>A0A448YVG2</accession>
<evidence type="ECO:0000313" key="2">
    <source>
        <dbReference type="Proteomes" id="UP000291116"/>
    </source>
</evidence>
<name>A0A448YVG2_9STRA</name>
<dbReference type="Proteomes" id="UP000291116">
    <property type="component" value="Unassembled WGS sequence"/>
</dbReference>
<keyword evidence="2" id="KW-1185">Reference proteome</keyword>
<dbReference type="AlphaFoldDB" id="A0A448YVG2"/>
<evidence type="ECO:0000313" key="1">
    <source>
        <dbReference type="EMBL" id="VEU33786.1"/>
    </source>
</evidence>